<keyword evidence="2" id="KW-1185">Reference proteome</keyword>
<evidence type="ECO:0000313" key="2">
    <source>
        <dbReference type="Proteomes" id="UP000324222"/>
    </source>
</evidence>
<comment type="caution">
    <text evidence="1">The sequence shown here is derived from an EMBL/GenBank/DDBJ whole genome shotgun (WGS) entry which is preliminary data.</text>
</comment>
<proteinExistence type="predicted"/>
<evidence type="ECO:0000313" key="1">
    <source>
        <dbReference type="EMBL" id="MPC94444.1"/>
    </source>
</evidence>
<sequence length="131" mass="13781">MQNTQDTSFNAGTDNTKSGVVSVTLASVLLGPRVRSDNWTRRCLLTQERKWERVLGEGRRGGGGGGGGGCGGGAREVVVVVVAAGGLEAGRLLGREGREGVEASGHLQDERKLAKELGQNQCETCLMSERL</sequence>
<accession>A0A5B7JQ23</accession>
<dbReference type="Proteomes" id="UP000324222">
    <property type="component" value="Unassembled WGS sequence"/>
</dbReference>
<dbReference type="EMBL" id="VSRR010098584">
    <property type="protein sequence ID" value="MPC94444.1"/>
    <property type="molecule type" value="Genomic_DNA"/>
</dbReference>
<name>A0A5B7JQ23_PORTR</name>
<dbReference type="AlphaFoldDB" id="A0A5B7JQ23"/>
<protein>
    <submittedName>
        <fullName evidence="1">Uncharacterized protein</fullName>
    </submittedName>
</protein>
<organism evidence="1 2">
    <name type="scientific">Portunus trituberculatus</name>
    <name type="common">Swimming crab</name>
    <name type="synonym">Neptunus trituberculatus</name>
    <dbReference type="NCBI Taxonomy" id="210409"/>
    <lineage>
        <taxon>Eukaryota</taxon>
        <taxon>Metazoa</taxon>
        <taxon>Ecdysozoa</taxon>
        <taxon>Arthropoda</taxon>
        <taxon>Crustacea</taxon>
        <taxon>Multicrustacea</taxon>
        <taxon>Malacostraca</taxon>
        <taxon>Eumalacostraca</taxon>
        <taxon>Eucarida</taxon>
        <taxon>Decapoda</taxon>
        <taxon>Pleocyemata</taxon>
        <taxon>Brachyura</taxon>
        <taxon>Eubrachyura</taxon>
        <taxon>Portunoidea</taxon>
        <taxon>Portunidae</taxon>
        <taxon>Portuninae</taxon>
        <taxon>Portunus</taxon>
    </lineage>
</organism>
<reference evidence="1 2" key="1">
    <citation type="submission" date="2019-05" db="EMBL/GenBank/DDBJ databases">
        <title>Another draft genome of Portunus trituberculatus and its Hox gene families provides insights of decapod evolution.</title>
        <authorList>
            <person name="Jeong J.-H."/>
            <person name="Song I."/>
            <person name="Kim S."/>
            <person name="Choi T."/>
            <person name="Kim D."/>
            <person name="Ryu S."/>
            <person name="Kim W."/>
        </authorList>
    </citation>
    <scope>NUCLEOTIDE SEQUENCE [LARGE SCALE GENOMIC DNA]</scope>
    <source>
        <tissue evidence="1">Muscle</tissue>
    </source>
</reference>
<gene>
    <name evidence="1" type="ORF">E2C01_089615</name>
</gene>